<keyword evidence="1" id="KW-1133">Transmembrane helix</keyword>
<reference evidence="2 3" key="1">
    <citation type="submission" date="2019-06" db="EMBL/GenBank/DDBJ databases">
        <authorList>
            <person name="Livingstone P."/>
            <person name="Whitworth D."/>
        </authorList>
    </citation>
    <scope>NUCLEOTIDE SEQUENCE [LARGE SCALE GENOMIC DNA]</scope>
    <source>
        <strain evidence="2 3">AM401</strain>
    </source>
</reference>
<sequence>MQRHGQPTRESVDARLVCPTCAHVVLVGPEERCAECGGSLTEVLRAARGVPPPLPPRALTRAQRQAVWRPASSSRHALGTFLLTVGVLMVPVAVAYLRPLGVPAAILGGLGMVLRRTAWPRALRHEQRQRLRALRWGLPAAAELTRVERDFVPSVKAGSVARLAYVFTVHGELLHGDMPSPHALDVQRRPGERIWVVYLPEDPRVSALWPPGP</sequence>
<evidence type="ECO:0000256" key="1">
    <source>
        <dbReference type="SAM" id="Phobius"/>
    </source>
</evidence>
<keyword evidence="1" id="KW-0472">Membrane</keyword>
<dbReference type="AlphaFoldDB" id="A0A540WUG5"/>
<keyword evidence="3" id="KW-1185">Reference proteome</keyword>
<evidence type="ECO:0000313" key="2">
    <source>
        <dbReference type="EMBL" id="TQF12084.1"/>
    </source>
</evidence>
<comment type="caution">
    <text evidence="2">The sequence shown here is derived from an EMBL/GenBank/DDBJ whole genome shotgun (WGS) entry which is preliminary data.</text>
</comment>
<name>A0A540WUG5_9BACT</name>
<dbReference type="Proteomes" id="UP000315369">
    <property type="component" value="Unassembled WGS sequence"/>
</dbReference>
<evidence type="ECO:0000313" key="3">
    <source>
        <dbReference type="Proteomes" id="UP000315369"/>
    </source>
</evidence>
<dbReference type="EMBL" id="VIFM01000155">
    <property type="protein sequence ID" value="TQF12084.1"/>
    <property type="molecule type" value="Genomic_DNA"/>
</dbReference>
<feature type="transmembrane region" description="Helical" evidence="1">
    <location>
        <begin position="77"/>
        <end position="94"/>
    </location>
</feature>
<dbReference type="OrthoDB" id="5525752at2"/>
<protein>
    <submittedName>
        <fullName evidence="2">Hydrogenase maturation nickel metallochaperone HypA</fullName>
    </submittedName>
</protein>
<organism evidence="2 3">
    <name type="scientific">Myxococcus llanfairpwllgwyngyllgogerychwyrndrobwllllantysiliogogogochensis</name>
    <dbReference type="NCBI Taxonomy" id="2590453"/>
    <lineage>
        <taxon>Bacteria</taxon>
        <taxon>Pseudomonadati</taxon>
        <taxon>Myxococcota</taxon>
        <taxon>Myxococcia</taxon>
        <taxon>Myxococcales</taxon>
        <taxon>Cystobacterineae</taxon>
        <taxon>Myxococcaceae</taxon>
        <taxon>Myxococcus</taxon>
    </lineage>
</organism>
<accession>A0A540WUG5</accession>
<gene>
    <name evidence="2" type="ORF">FJV41_30840</name>
</gene>
<keyword evidence="1" id="KW-0812">Transmembrane</keyword>
<proteinExistence type="predicted"/>